<evidence type="ECO:0000313" key="7">
    <source>
        <dbReference type="Proteomes" id="UP000284243"/>
    </source>
</evidence>
<reference evidence="6 7" key="1">
    <citation type="submission" date="2018-08" db="EMBL/GenBank/DDBJ databases">
        <title>A genome reference for cultivated species of the human gut microbiota.</title>
        <authorList>
            <person name="Zou Y."/>
            <person name="Xue W."/>
            <person name="Luo G."/>
        </authorList>
    </citation>
    <scope>NUCLEOTIDE SEQUENCE [LARGE SCALE GENOMIC DNA]</scope>
    <source>
        <strain evidence="4 6">AF14-6AC</strain>
        <strain evidence="3 7">AF16-14</strain>
        <strain evidence="5 8">OF03-11</strain>
    </source>
</reference>
<dbReference type="Proteomes" id="UP001212263">
    <property type="component" value="Unassembled WGS sequence"/>
</dbReference>
<evidence type="ECO:0000313" key="8">
    <source>
        <dbReference type="Proteomes" id="UP000284434"/>
    </source>
</evidence>
<dbReference type="RefSeq" id="WP_013610760.1">
    <property type="nucleotide sequence ID" value="NZ_CABJFF010000020.1"/>
</dbReference>
<dbReference type="Proteomes" id="UP001199750">
    <property type="component" value="Unassembled WGS sequence"/>
</dbReference>
<dbReference type="GeneID" id="61273671"/>
<dbReference type="AlphaFoldDB" id="A0A1Y3Y6A9"/>
<evidence type="ECO:0000313" key="6">
    <source>
        <dbReference type="Proteomes" id="UP000283426"/>
    </source>
</evidence>
<dbReference type="Proteomes" id="UP000284243">
    <property type="component" value="Unassembled WGS sequence"/>
</dbReference>
<evidence type="ECO:0000313" key="1">
    <source>
        <dbReference type="EMBL" id="MCG4962269.1"/>
    </source>
</evidence>
<sequence>MRIIYNTSFIIDEDIETAWIGFIRKNYISVLQTNRLCEDIIFTKVSIDQPEGKTYSLQLVFNSEEQQNHFLDEWLPDIEKKIIQIFSNRYLCFSSILTEI</sequence>
<protein>
    <submittedName>
        <fullName evidence="5">DUF4286 family protein</fullName>
    </submittedName>
</protein>
<dbReference type="EMBL" id="JAKNDN010000068">
    <property type="protein sequence ID" value="MCG4962269.1"/>
    <property type="molecule type" value="Genomic_DNA"/>
</dbReference>
<evidence type="ECO:0000313" key="2">
    <source>
        <dbReference type="EMBL" id="MDB9224639.1"/>
    </source>
</evidence>
<gene>
    <name evidence="4" type="ORF">DWW24_10515</name>
    <name evidence="3" type="ORF">DWW57_13715</name>
    <name evidence="5" type="ORF">DXA53_11620</name>
    <name evidence="1" type="ORF">L0P03_20845</name>
    <name evidence="2" type="ORF">PN645_16780</name>
</gene>
<organism evidence="5 8">
    <name type="scientific">Odoribacter splanchnicus</name>
    <dbReference type="NCBI Taxonomy" id="28118"/>
    <lineage>
        <taxon>Bacteria</taxon>
        <taxon>Pseudomonadati</taxon>
        <taxon>Bacteroidota</taxon>
        <taxon>Bacteroidia</taxon>
        <taxon>Bacteroidales</taxon>
        <taxon>Odoribacteraceae</taxon>
        <taxon>Odoribacter</taxon>
    </lineage>
</organism>
<evidence type="ECO:0000313" key="3">
    <source>
        <dbReference type="EMBL" id="RGU55027.1"/>
    </source>
</evidence>
<evidence type="ECO:0000313" key="5">
    <source>
        <dbReference type="EMBL" id="RGY05690.1"/>
    </source>
</evidence>
<comment type="caution">
    <text evidence="5">The sequence shown here is derived from an EMBL/GenBank/DDBJ whole genome shotgun (WGS) entry which is preliminary data.</text>
</comment>
<reference evidence="2" key="3">
    <citation type="submission" date="2023-01" db="EMBL/GenBank/DDBJ databases">
        <title>Human gut microbiome strain richness.</title>
        <authorList>
            <person name="Chen-Liaw A."/>
        </authorList>
    </citation>
    <scope>NUCLEOTIDE SEQUENCE</scope>
    <source>
        <strain evidence="2">RTP21484st1_B7_RTP21484_190118</strain>
    </source>
</reference>
<dbReference type="Pfam" id="PF14114">
    <property type="entry name" value="DUF4286"/>
    <property type="match status" value="1"/>
</dbReference>
<name>A0A1Y3Y6A9_9BACT</name>
<dbReference type="EMBL" id="QRYC01000022">
    <property type="protein sequence ID" value="RGU55027.1"/>
    <property type="molecule type" value="Genomic_DNA"/>
</dbReference>
<accession>A0A1Y3Y6A9</accession>
<dbReference type="EMBL" id="JAQMRD010000029">
    <property type="protein sequence ID" value="MDB9224639.1"/>
    <property type="molecule type" value="Genomic_DNA"/>
</dbReference>
<dbReference type="EMBL" id="QSCO01000016">
    <property type="protein sequence ID" value="RGY05690.1"/>
    <property type="molecule type" value="Genomic_DNA"/>
</dbReference>
<dbReference type="EMBL" id="QRYW01000020">
    <property type="protein sequence ID" value="RGV26072.1"/>
    <property type="molecule type" value="Genomic_DNA"/>
</dbReference>
<dbReference type="InterPro" id="IPR025563">
    <property type="entry name" value="DUF4286"/>
</dbReference>
<dbReference type="Proteomes" id="UP000284434">
    <property type="component" value="Unassembled WGS sequence"/>
</dbReference>
<proteinExistence type="predicted"/>
<reference evidence="1" key="2">
    <citation type="submission" date="2022-01" db="EMBL/GenBank/DDBJ databases">
        <title>Collection of gut derived symbiotic bacterial strains cultured from healthy donors.</title>
        <authorList>
            <person name="Lin H."/>
            <person name="Kohout C."/>
            <person name="Waligurski E."/>
            <person name="Pamer E.G."/>
        </authorList>
    </citation>
    <scope>NUCLEOTIDE SEQUENCE</scope>
    <source>
        <strain evidence="1">DFI.1.149</strain>
    </source>
</reference>
<dbReference type="Proteomes" id="UP000283426">
    <property type="component" value="Unassembled WGS sequence"/>
</dbReference>
<evidence type="ECO:0000313" key="4">
    <source>
        <dbReference type="EMBL" id="RGV26072.1"/>
    </source>
</evidence>